<feature type="transmembrane region" description="Helical" evidence="6">
    <location>
        <begin position="6"/>
        <end position="26"/>
    </location>
</feature>
<comment type="caution">
    <text evidence="9">The sequence shown here is derived from an EMBL/GenBank/DDBJ whole genome shotgun (WGS) entry which is preliminary data.</text>
</comment>
<keyword evidence="2 6" id="KW-1003">Cell membrane</keyword>
<dbReference type="EMBL" id="WHJC01000583">
    <property type="protein sequence ID" value="MPQ45311.1"/>
    <property type="molecule type" value="Genomic_DNA"/>
</dbReference>
<feature type="domain" description="DUF2179" evidence="7">
    <location>
        <begin position="109"/>
        <end position="162"/>
    </location>
</feature>
<comment type="subcellular location">
    <subcellularLocation>
        <location evidence="1 6">Cell membrane</location>
        <topology evidence="1 6">Multi-pass membrane protein</topology>
    </subcellularLocation>
</comment>
<feature type="transmembrane region" description="Helical" evidence="6">
    <location>
        <begin position="58"/>
        <end position="78"/>
    </location>
</feature>
<feature type="domain" description="DUF5698" evidence="8">
    <location>
        <begin position="19"/>
        <end position="75"/>
    </location>
</feature>
<keyword evidence="5 6" id="KW-0472">Membrane</keyword>
<sequence length="171" mass="19441">MIKAIAIFILQIIYVPLLTLRTTFVIKGEKIHASILALLEAIIYIISLGIVFSDLKNLYNIVAYISGYGLGIYLGGFIEEKLAFGYRCVHVIVKEKNLDLIKKLRDLKFGVTTYVGEGINSECRYRIEVISHRSREKELISTIYKIDPSAFIVSYEITEFKGGFLVKQPKK</sequence>
<evidence type="ECO:0000256" key="1">
    <source>
        <dbReference type="ARBA" id="ARBA00004651"/>
    </source>
</evidence>
<dbReference type="Pfam" id="PF18955">
    <property type="entry name" value="DUF5698"/>
    <property type="match status" value="1"/>
</dbReference>
<keyword evidence="3 6" id="KW-0812">Transmembrane</keyword>
<name>A0A6I1MX01_9CLOT</name>
<dbReference type="AlphaFoldDB" id="A0A6I1MX01"/>
<dbReference type="PANTHER" id="PTHR40060:SF1">
    <property type="entry name" value="UPF0316 PROTEIN YEBE"/>
    <property type="match status" value="1"/>
</dbReference>
<dbReference type="Pfam" id="PF10035">
    <property type="entry name" value="DUF2179"/>
    <property type="match status" value="1"/>
</dbReference>
<evidence type="ECO:0000256" key="4">
    <source>
        <dbReference type="ARBA" id="ARBA00022989"/>
    </source>
</evidence>
<evidence type="ECO:0000259" key="7">
    <source>
        <dbReference type="Pfam" id="PF10035"/>
    </source>
</evidence>
<organism evidence="9 10">
    <name type="scientific">Clostridium tarantellae</name>
    <dbReference type="NCBI Taxonomy" id="39493"/>
    <lineage>
        <taxon>Bacteria</taxon>
        <taxon>Bacillati</taxon>
        <taxon>Bacillota</taxon>
        <taxon>Clostridia</taxon>
        <taxon>Eubacteriales</taxon>
        <taxon>Clostridiaceae</taxon>
        <taxon>Clostridium</taxon>
    </lineage>
</organism>
<evidence type="ECO:0000256" key="2">
    <source>
        <dbReference type="ARBA" id="ARBA00022475"/>
    </source>
</evidence>
<protein>
    <recommendedName>
        <fullName evidence="6">UPF0316 protein GBZ86_16475</fullName>
    </recommendedName>
</protein>
<reference evidence="9 10" key="1">
    <citation type="submission" date="2019-10" db="EMBL/GenBank/DDBJ databases">
        <title>The Genome Sequence of Clostridium tarantellae Isolated from Fish Brain.</title>
        <authorList>
            <person name="Bano L."/>
            <person name="Kiel M."/>
            <person name="Sales G."/>
            <person name="Doxey A.C."/>
            <person name="Mansfield M.J."/>
            <person name="Schiavone M."/>
            <person name="Rossetto O."/>
            <person name="Pirazzini M."/>
            <person name="Dobrindt U."/>
            <person name="Montecucco C."/>
        </authorList>
    </citation>
    <scope>NUCLEOTIDE SEQUENCE [LARGE SCALE GENOMIC DNA]</scope>
    <source>
        <strain evidence="9 10">DSM 3997</strain>
    </source>
</reference>
<keyword evidence="10" id="KW-1185">Reference proteome</keyword>
<dbReference type="CDD" id="cd16381">
    <property type="entry name" value="YitT_C_like_1"/>
    <property type="match status" value="1"/>
</dbReference>
<evidence type="ECO:0000259" key="8">
    <source>
        <dbReference type="Pfam" id="PF18955"/>
    </source>
</evidence>
<feature type="transmembrane region" description="Helical" evidence="6">
    <location>
        <begin position="33"/>
        <end position="52"/>
    </location>
</feature>
<proteinExistence type="inferred from homology"/>
<evidence type="ECO:0000256" key="6">
    <source>
        <dbReference type="HAMAP-Rule" id="MF_01515"/>
    </source>
</evidence>
<evidence type="ECO:0000256" key="3">
    <source>
        <dbReference type="ARBA" id="ARBA00022692"/>
    </source>
</evidence>
<dbReference type="PANTHER" id="PTHR40060">
    <property type="entry name" value="UPF0316 PROTEIN YEBE"/>
    <property type="match status" value="1"/>
</dbReference>
<dbReference type="InterPro" id="IPR019264">
    <property type="entry name" value="DUF2179"/>
</dbReference>
<evidence type="ECO:0000256" key="5">
    <source>
        <dbReference type="ARBA" id="ARBA00023136"/>
    </source>
</evidence>
<dbReference type="HAMAP" id="MF_01515">
    <property type="entry name" value="UPF0316"/>
    <property type="match status" value="1"/>
</dbReference>
<evidence type="ECO:0000313" key="10">
    <source>
        <dbReference type="Proteomes" id="UP000430345"/>
    </source>
</evidence>
<gene>
    <name evidence="9" type="ORF">GBZ86_16475</name>
</gene>
<accession>A0A6I1MX01</accession>
<dbReference type="InterPro" id="IPR022930">
    <property type="entry name" value="UPF0316"/>
</dbReference>
<dbReference type="GO" id="GO:0005886">
    <property type="term" value="C:plasma membrane"/>
    <property type="evidence" value="ECO:0007669"/>
    <property type="project" value="UniProtKB-SubCell"/>
</dbReference>
<dbReference type="Proteomes" id="UP000430345">
    <property type="component" value="Unassembled WGS sequence"/>
</dbReference>
<evidence type="ECO:0000313" key="9">
    <source>
        <dbReference type="EMBL" id="MPQ45311.1"/>
    </source>
</evidence>
<dbReference type="NCBIfam" id="NF003194">
    <property type="entry name" value="PRK04164.1-5"/>
    <property type="match status" value="1"/>
</dbReference>
<comment type="similarity">
    <text evidence="6">Belongs to the UPF0316 family.</text>
</comment>
<dbReference type="InterPro" id="IPR044035">
    <property type="entry name" value="DUF5698"/>
</dbReference>
<keyword evidence="4 6" id="KW-1133">Transmembrane helix</keyword>